<dbReference type="InterPro" id="IPR011010">
    <property type="entry name" value="DNA_brk_join_enz"/>
</dbReference>
<dbReference type="InterPro" id="IPR002104">
    <property type="entry name" value="Integrase_catalytic"/>
</dbReference>
<accession>A0A5N4AAX7</accession>
<keyword evidence="4" id="KW-1185">Reference proteome</keyword>
<protein>
    <recommendedName>
        <fullName evidence="2">Tyr recombinase domain-containing protein</fullName>
    </recommendedName>
</protein>
<dbReference type="AlphaFoldDB" id="A0A5N4AAX7"/>
<dbReference type="Gene3D" id="1.10.443.10">
    <property type="entry name" value="Intergrase catalytic core"/>
    <property type="match status" value="1"/>
</dbReference>
<evidence type="ECO:0000259" key="2">
    <source>
        <dbReference type="Pfam" id="PF00589"/>
    </source>
</evidence>
<dbReference type="Pfam" id="PF00589">
    <property type="entry name" value="Phage_integrase"/>
    <property type="match status" value="1"/>
</dbReference>
<dbReference type="GO" id="GO:0003677">
    <property type="term" value="F:DNA binding"/>
    <property type="evidence" value="ECO:0007669"/>
    <property type="project" value="InterPro"/>
</dbReference>
<dbReference type="PANTHER" id="PTHR35617:SF3">
    <property type="entry name" value="CORE-BINDING (CB) DOMAIN-CONTAINING PROTEIN"/>
    <property type="match status" value="1"/>
</dbReference>
<dbReference type="PANTHER" id="PTHR35617">
    <property type="entry name" value="PHAGE_INTEGRASE DOMAIN-CONTAINING PROTEIN"/>
    <property type="match status" value="1"/>
</dbReference>
<feature type="domain" description="Tyr recombinase" evidence="2">
    <location>
        <begin position="1"/>
        <end position="156"/>
    </location>
</feature>
<evidence type="ECO:0000313" key="4">
    <source>
        <dbReference type="Proteomes" id="UP000327044"/>
    </source>
</evidence>
<sequence>MLLALVTAHRAQTFSLIELPNIDILDNKVEIRITKLIKTSAPGRPQPLLVLPFFREHPMLCAAKTLIIYLRQTEPLRGDIKSLFISFQRPHRAVGSETISRWIKCVSKSGIDVNQFSGHSSRHAATSKAFKKGVPLEIIRNTAGWTKSSEVFAKFYNKQIIESEHTFASAVLNL</sequence>
<organism evidence="3 4">
    <name type="scientific">Photinus pyralis</name>
    <name type="common">Common eastern firefly</name>
    <name type="synonym">Lampyris pyralis</name>
    <dbReference type="NCBI Taxonomy" id="7054"/>
    <lineage>
        <taxon>Eukaryota</taxon>
        <taxon>Metazoa</taxon>
        <taxon>Ecdysozoa</taxon>
        <taxon>Arthropoda</taxon>
        <taxon>Hexapoda</taxon>
        <taxon>Insecta</taxon>
        <taxon>Pterygota</taxon>
        <taxon>Neoptera</taxon>
        <taxon>Endopterygota</taxon>
        <taxon>Coleoptera</taxon>
        <taxon>Polyphaga</taxon>
        <taxon>Elateriformia</taxon>
        <taxon>Elateroidea</taxon>
        <taxon>Lampyridae</taxon>
        <taxon>Lampyrinae</taxon>
        <taxon>Photinus</taxon>
    </lineage>
</organism>
<proteinExistence type="predicted"/>
<gene>
    <name evidence="3" type="ORF">PPYR_11311</name>
</gene>
<keyword evidence="1" id="KW-0233">DNA recombination</keyword>
<dbReference type="InterPro" id="IPR013762">
    <property type="entry name" value="Integrase-like_cat_sf"/>
</dbReference>
<dbReference type="InParanoid" id="A0A5N4AAX7"/>
<evidence type="ECO:0000313" key="3">
    <source>
        <dbReference type="EMBL" id="KAB0794472.1"/>
    </source>
</evidence>
<name>A0A5N4AAX7_PHOPY</name>
<dbReference type="GO" id="GO:0015074">
    <property type="term" value="P:DNA integration"/>
    <property type="evidence" value="ECO:0007669"/>
    <property type="project" value="InterPro"/>
</dbReference>
<reference evidence="3 4" key="1">
    <citation type="journal article" date="2018" name="Elife">
        <title>Firefly genomes illuminate parallel origins of bioluminescence in beetles.</title>
        <authorList>
            <person name="Fallon T.R."/>
            <person name="Lower S.E."/>
            <person name="Chang C.H."/>
            <person name="Bessho-Uehara M."/>
            <person name="Martin G.J."/>
            <person name="Bewick A.J."/>
            <person name="Behringer M."/>
            <person name="Debat H.J."/>
            <person name="Wong I."/>
            <person name="Day J.C."/>
            <person name="Suvorov A."/>
            <person name="Silva C.J."/>
            <person name="Stanger-Hall K.F."/>
            <person name="Hall D.W."/>
            <person name="Schmitz R.J."/>
            <person name="Nelson D.R."/>
            <person name="Lewis S.M."/>
            <person name="Shigenobu S."/>
            <person name="Bybee S.M."/>
            <person name="Larracuente A.M."/>
            <person name="Oba Y."/>
            <person name="Weng J.K."/>
        </authorList>
    </citation>
    <scope>NUCLEOTIDE SEQUENCE [LARGE SCALE GENOMIC DNA]</scope>
    <source>
        <strain evidence="3">1611_PpyrPB1</strain>
        <tissue evidence="3">Whole body</tissue>
    </source>
</reference>
<dbReference type="EMBL" id="VVIM01000008">
    <property type="protein sequence ID" value="KAB0794472.1"/>
    <property type="molecule type" value="Genomic_DNA"/>
</dbReference>
<dbReference type="GO" id="GO:0006310">
    <property type="term" value="P:DNA recombination"/>
    <property type="evidence" value="ECO:0007669"/>
    <property type="project" value="UniProtKB-KW"/>
</dbReference>
<dbReference type="Proteomes" id="UP000327044">
    <property type="component" value="Unassembled WGS sequence"/>
</dbReference>
<comment type="caution">
    <text evidence="3">The sequence shown here is derived from an EMBL/GenBank/DDBJ whole genome shotgun (WGS) entry which is preliminary data.</text>
</comment>
<dbReference type="SUPFAM" id="SSF56349">
    <property type="entry name" value="DNA breaking-rejoining enzymes"/>
    <property type="match status" value="1"/>
</dbReference>
<evidence type="ECO:0000256" key="1">
    <source>
        <dbReference type="ARBA" id="ARBA00023172"/>
    </source>
</evidence>